<name>A0A7C9K089_9PROT</name>
<dbReference type="PANTHER" id="PTHR47245:SF1">
    <property type="entry name" value="FOLDASE PROTEIN PRSA"/>
    <property type="match status" value="1"/>
</dbReference>
<gene>
    <name evidence="9" type="primary">epsD</name>
    <name evidence="9" type="ORF">GZ085_01520</name>
</gene>
<dbReference type="EC" id="5.2.1.8" evidence="3"/>
<feature type="region of interest" description="Disordered" evidence="7">
    <location>
        <begin position="290"/>
        <end position="320"/>
    </location>
</feature>
<evidence type="ECO:0000256" key="3">
    <source>
        <dbReference type="ARBA" id="ARBA00013194"/>
    </source>
</evidence>
<dbReference type="PANTHER" id="PTHR47245">
    <property type="entry name" value="PEPTIDYLPROLYL ISOMERASE"/>
    <property type="match status" value="1"/>
</dbReference>
<protein>
    <recommendedName>
        <fullName evidence="3">peptidylprolyl isomerase</fullName>
        <ecNumber evidence="3">5.2.1.8</ecNumber>
    </recommendedName>
</protein>
<dbReference type="InterPro" id="IPR014274">
    <property type="entry name" value="PPIase_EpsD"/>
</dbReference>
<evidence type="ECO:0000313" key="10">
    <source>
        <dbReference type="Proteomes" id="UP000483432"/>
    </source>
</evidence>
<dbReference type="EMBL" id="JAAFGW010000012">
    <property type="protein sequence ID" value="NDP47071.1"/>
    <property type="molecule type" value="Genomic_DNA"/>
</dbReference>
<dbReference type="InterPro" id="IPR050245">
    <property type="entry name" value="PrsA_foldase"/>
</dbReference>
<dbReference type="PROSITE" id="PS51257">
    <property type="entry name" value="PROKAR_LIPOPROTEIN"/>
    <property type="match status" value="1"/>
</dbReference>
<proteinExistence type="inferred from homology"/>
<dbReference type="NCBIfam" id="TIGR02925">
    <property type="entry name" value="cis_trans_EpsD"/>
    <property type="match status" value="1"/>
</dbReference>
<comment type="catalytic activity">
    <reaction evidence="1">
        <text>[protein]-peptidylproline (omega=180) = [protein]-peptidylproline (omega=0)</text>
        <dbReference type="Rhea" id="RHEA:16237"/>
        <dbReference type="Rhea" id="RHEA-COMP:10747"/>
        <dbReference type="Rhea" id="RHEA-COMP:10748"/>
        <dbReference type="ChEBI" id="CHEBI:83833"/>
        <dbReference type="ChEBI" id="CHEBI:83834"/>
        <dbReference type="EC" id="5.2.1.8"/>
    </reaction>
</comment>
<evidence type="ECO:0000256" key="2">
    <source>
        <dbReference type="ARBA" id="ARBA00007656"/>
    </source>
</evidence>
<evidence type="ECO:0000256" key="6">
    <source>
        <dbReference type="ARBA" id="ARBA00023235"/>
    </source>
</evidence>
<dbReference type="AlphaFoldDB" id="A0A7C9K089"/>
<comment type="caution">
    <text evidence="9">The sequence shown here is derived from an EMBL/GenBank/DDBJ whole genome shotgun (WGS) entry which is preliminary data.</text>
</comment>
<dbReference type="Proteomes" id="UP000483432">
    <property type="component" value="Unassembled WGS sequence"/>
</dbReference>
<dbReference type="Gene3D" id="1.10.4030.10">
    <property type="entry name" value="Porin chaperone SurA, peptide-binding domain"/>
    <property type="match status" value="1"/>
</dbReference>
<dbReference type="SUPFAM" id="SSF109998">
    <property type="entry name" value="Triger factor/SurA peptide-binding domain-like"/>
    <property type="match status" value="1"/>
</dbReference>
<reference evidence="9 10" key="1">
    <citation type="submission" date="2019-09" db="EMBL/GenBank/DDBJ databases">
        <title>H2 Metabolism Revealed by Metagenomic Analysis in Subglacial Sediment of East Antarctica.</title>
        <authorList>
            <person name="Yang Z."/>
            <person name="Zhang Y."/>
            <person name="Lv Y."/>
            <person name="Yan W."/>
            <person name="Xiao X."/>
            <person name="Sun B."/>
            <person name="Ma H."/>
        </authorList>
    </citation>
    <scope>NUCLEOTIDE SEQUENCE [LARGE SCALE GENOMIC DNA]</scope>
    <source>
        <strain evidence="9">Bin2_2</strain>
    </source>
</reference>
<dbReference type="Gene3D" id="3.10.50.40">
    <property type="match status" value="1"/>
</dbReference>
<sequence>MHGFKKLYLPLLVAALVVGCGDKKEGAATEDKKATQVAAKVNDTELTVHQVNFALQRVPNLNKEQSKAASLQVVRNLVDQEVIAQKALSDKLDRDPNVVQALDAARRQILAEAYMSKKLGTPAEPSDTEVSDYFDKHPELFAKRKIYRLQEIGITAPKEKHEAIRAQLVASKTLNDFAAWLKAENLPVKAGQGVKPAEQLPLELLPKLAQMPDGQAIVVNSPDGLLVIVLADSQTQPKTLEEAKPAIARLLQAQARQKAAKNELDALKAAAKIEYMGEFVDAGKEVAVPAEKPAEPAKPSESAKPAAPAADAAPVAAPTADADAISKGISGLK</sequence>
<dbReference type="Pfam" id="PF13145">
    <property type="entry name" value="Rotamase_2"/>
    <property type="match status" value="1"/>
</dbReference>
<dbReference type="InterPro" id="IPR046357">
    <property type="entry name" value="PPIase_dom_sf"/>
</dbReference>
<keyword evidence="5" id="KW-0697">Rotamase</keyword>
<organism evidence="9 10">
    <name type="scientific">Sulfuriferula multivorans</name>
    <dbReference type="NCBI Taxonomy" id="1559896"/>
    <lineage>
        <taxon>Bacteria</taxon>
        <taxon>Pseudomonadati</taxon>
        <taxon>Pseudomonadota</taxon>
        <taxon>Betaproteobacteria</taxon>
        <taxon>Nitrosomonadales</taxon>
        <taxon>Sulfuricellaceae</taxon>
        <taxon>Sulfuriferula</taxon>
    </lineage>
</organism>
<evidence type="ECO:0000256" key="7">
    <source>
        <dbReference type="SAM" id="MobiDB-lite"/>
    </source>
</evidence>
<dbReference type="InterPro" id="IPR027304">
    <property type="entry name" value="Trigger_fact/SurA_dom_sf"/>
</dbReference>
<keyword evidence="4" id="KW-0732">Signal</keyword>
<evidence type="ECO:0000256" key="5">
    <source>
        <dbReference type="ARBA" id="ARBA00023110"/>
    </source>
</evidence>
<comment type="similarity">
    <text evidence="2">Belongs to the PpiC/parvulin rotamase family.</text>
</comment>
<evidence type="ECO:0000256" key="1">
    <source>
        <dbReference type="ARBA" id="ARBA00000971"/>
    </source>
</evidence>
<accession>A0A7C9K089</accession>
<feature type="domain" description="PpiC" evidence="8">
    <location>
        <begin position="125"/>
        <end position="245"/>
    </location>
</feature>
<keyword evidence="6 9" id="KW-0413">Isomerase</keyword>
<evidence type="ECO:0000313" key="9">
    <source>
        <dbReference type="EMBL" id="NDP47071.1"/>
    </source>
</evidence>
<evidence type="ECO:0000259" key="8">
    <source>
        <dbReference type="Pfam" id="PF13145"/>
    </source>
</evidence>
<dbReference type="InterPro" id="IPR000297">
    <property type="entry name" value="PPIase_PpiC"/>
</dbReference>
<evidence type="ECO:0000256" key="4">
    <source>
        <dbReference type="ARBA" id="ARBA00022729"/>
    </source>
</evidence>
<dbReference type="GO" id="GO:0003755">
    <property type="term" value="F:peptidyl-prolyl cis-trans isomerase activity"/>
    <property type="evidence" value="ECO:0007669"/>
    <property type="project" value="UniProtKB-KW"/>
</dbReference>